<reference evidence="1" key="2">
    <citation type="submission" date="2014-07" db="EMBL/GenBank/DDBJ databases">
        <authorList>
            <person name="Hull J."/>
        </authorList>
    </citation>
    <scope>NUCLEOTIDE SEQUENCE</scope>
</reference>
<accession>A0A0A9WRK9</accession>
<feature type="non-terminal residue" evidence="1">
    <location>
        <position position="1"/>
    </location>
</feature>
<evidence type="ECO:0000313" key="1">
    <source>
        <dbReference type="EMBL" id="JAG11077.1"/>
    </source>
</evidence>
<name>A0A0A9WRK9_LYGHE</name>
<organism evidence="1">
    <name type="scientific">Lygus hesperus</name>
    <name type="common">Western plant bug</name>
    <dbReference type="NCBI Taxonomy" id="30085"/>
    <lineage>
        <taxon>Eukaryota</taxon>
        <taxon>Metazoa</taxon>
        <taxon>Ecdysozoa</taxon>
        <taxon>Arthropoda</taxon>
        <taxon>Hexapoda</taxon>
        <taxon>Insecta</taxon>
        <taxon>Pterygota</taxon>
        <taxon>Neoptera</taxon>
        <taxon>Paraneoptera</taxon>
        <taxon>Hemiptera</taxon>
        <taxon>Heteroptera</taxon>
        <taxon>Panheteroptera</taxon>
        <taxon>Cimicomorpha</taxon>
        <taxon>Miridae</taxon>
        <taxon>Mirini</taxon>
        <taxon>Lygus</taxon>
    </lineage>
</organism>
<dbReference type="AlphaFoldDB" id="A0A0A9WRK9"/>
<protein>
    <submittedName>
        <fullName evidence="1">Zinc finger CCCH domain-containing protein 14</fullName>
    </submittedName>
</protein>
<proteinExistence type="predicted"/>
<reference evidence="1" key="1">
    <citation type="journal article" date="2014" name="PLoS ONE">
        <title>Transcriptome-Based Identification of ABC Transporters in the Western Tarnished Plant Bug Lygus hesperus.</title>
        <authorList>
            <person name="Hull J.J."/>
            <person name="Chaney K."/>
            <person name="Geib S.M."/>
            <person name="Fabrick J.A."/>
            <person name="Brent C.S."/>
            <person name="Walsh D."/>
            <person name="Lavine L.C."/>
        </authorList>
    </citation>
    <scope>NUCLEOTIDE SEQUENCE</scope>
</reference>
<dbReference type="EMBL" id="GBHO01032527">
    <property type="protein sequence ID" value="JAG11077.1"/>
    <property type="molecule type" value="Transcribed_RNA"/>
</dbReference>
<sequence>KVGSQTFKILVDHFRPEVVSDQSYDDLIQVVNSYYLRENTVTTNRVEFILRKRAADEDVGRFINALRALAGKCEYGQSLSERVRDQLIVGINNAKWQYEFLKTFPG</sequence>
<gene>
    <name evidence="1" type="primary">ZC3H14</name>
    <name evidence="1" type="ORF">CM83_105239</name>
</gene>
<feature type="non-terminal residue" evidence="1">
    <location>
        <position position="106"/>
    </location>
</feature>